<reference evidence="2" key="1">
    <citation type="submission" date="2020-01" db="EMBL/GenBank/DDBJ databases">
        <authorList>
            <person name="Meier V. D."/>
            <person name="Meier V D."/>
        </authorList>
    </citation>
    <scope>NUCLEOTIDE SEQUENCE</scope>
    <source>
        <strain evidence="2">HLG_WM_MAG_02</strain>
    </source>
</reference>
<feature type="signal peptide" evidence="1">
    <location>
        <begin position="1"/>
        <end position="21"/>
    </location>
</feature>
<evidence type="ECO:0000256" key="1">
    <source>
        <dbReference type="SAM" id="SignalP"/>
    </source>
</evidence>
<proteinExistence type="predicted"/>
<organism evidence="2">
    <name type="scientific">uncultured Sulfurovum sp</name>
    <dbReference type="NCBI Taxonomy" id="269237"/>
    <lineage>
        <taxon>Bacteria</taxon>
        <taxon>Pseudomonadati</taxon>
        <taxon>Campylobacterota</taxon>
        <taxon>Epsilonproteobacteria</taxon>
        <taxon>Campylobacterales</taxon>
        <taxon>Sulfurovaceae</taxon>
        <taxon>Sulfurovum</taxon>
        <taxon>environmental samples</taxon>
    </lineage>
</organism>
<dbReference type="AlphaFoldDB" id="A0A6S6T8Z6"/>
<keyword evidence="1" id="KW-0732">Signal</keyword>
<dbReference type="EMBL" id="CACVAZ010000066">
    <property type="protein sequence ID" value="CAA6811356.1"/>
    <property type="molecule type" value="Genomic_DNA"/>
</dbReference>
<name>A0A6S6T8Z6_9BACT</name>
<sequence>MNKLYTITVVLFLTSTLFVNASTYDQKRSELINLVSKQLSLAKKVSSNYVNFQNDLKNNQKRQIMLTSIQDFHSNHLKLIQNRNHTKPIKSHLDEVDRIWIIAHELSKEKKHPKMITSTMNDIHKELQEIRKLYKKNIANN</sequence>
<accession>A0A6S6T8Z6</accession>
<evidence type="ECO:0000313" key="2">
    <source>
        <dbReference type="EMBL" id="CAA6811356.1"/>
    </source>
</evidence>
<protein>
    <recommendedName>
        <fullName evidence="3">Nitric oxide-responding transcriptional regulator Dnr (Crp/Fnr family)</fullName>
    </recommendedName>
</protein>
<feature type="chain" id="PRO_5028320023" description="Nitric oxide-responding transcriptional regulator Dnr (Crp/Fnr family)" evidence="1">
    <location>
        <begin position="22"/>
        <end position="141"/>
    </location>
</feature>
<gene>
    <name evidence="2" type="ORF">HELGO_WM15117</name>
</gene>
<evidence type="ECO:0008006" key="3">
    <source>
        <dbReference type="Google" id="ProtNLM"/>
    </source>
</evidence>